<sequence>MTQILYAYISEKNHNYLIKEHLRTFPVDFQKKILSFRNWQDAQLSLLGRLILRYGLQINDAFEEKDNIGYTSYNKPFLIDSDIKFNISHAGELVVCILSDLNEVGIDVEIMSDINIEDFESQMTITERNYIRRAKNSKAAFFDFWTKKEAVIKASGKGLSIQLQDFQVIGNSTSINAENFFLKEVYLNEKYKCHIAFKNRIDPDIIGPCMISDFNFSSCNT</sequence>
<feature type="domain" description="4'-phosphopantetheinyl transferase" evidence="3">
    <location>
        <begin position="104"/>
        <end position="185"/>
    </location>
</feature>
<dbReference type="SUPFAM" id="SSF56214">
    <property type="entry name" value="4'-phosphopantetheinyl transferase"/>
    <property type="match status" value="2"/>
</dbReference>
<proteinExistence type="inferred from homology"/>
<evidence type="ECO:0000256" key="2">
    <source>
        <dbReference type="ARBA" id="ARBA00022679"/>
    </source>
</evidence>
<dbReference type="PANTHER" id="PTHR12215:SF10">
    <property type="entry name" value="L-AMINOADIPATE-SEMIALDEHYDE DEHYDROGENASE-PHOSPHOPANTETHEINYL TRANSFERASE"/>
    <property type="match status" value="1"/>
</dbReference>
<evidence type="ECO:0000259" key="3">
    <source>
        <dbReference type="Pfam" id="PF01648"/>
    </source>
</evidence>
<reference evidence="6" key="1">
    <citation type="journal article" date="2019" name="Int. J. Syst. Evol. Microbiol.">
        <title>The Global Catalogue of Microorganisms (GCM) 10K type strain sequencing project: providing services to taxonomists for standard genome sequencing and annotation.</title>
        <authorList>
            <consortium name="The Broad Institute Genomics Platform"/>
            <consortium name="The Broad Institute Genome Sequencing Center for Infectious Disease"/>
            <person name="Wu L."/>
            <person name="Ma J."/>
        </authorList>
    </citation>
    <scope>NUCLEOTIDE SEQUENCE [LARGE SCALE GENOMIC DNA]</scope>
    <source>
        <strain evidence="6">WYCCWR 13023</strain>
    </source>
</reference>
<dbReference type="GO" id="GO:0016740">
    <property type="term" value="F:transferase activity"/>
    <property type="evidence" value="ECO:0007669"/>
    <property type="project" value="UniProtKB-KW"/>
</dbReference>
<comment type="similarity">
    <text evidence="1">Belongs to the P-Pant transferase superfamily. Gsp/Sfp/HetI/AcpT family.</text>
</comment>
<comment type="caution">
    <text evidence="5">The sequence shown here is derived from an EMBL/GenBank/DDBJ whole genome shotgun (WGS) entry which is preliminary data.</text>
</comment>
<evidence type="ECO:0000256" key="1">
    <source>
        <dbReference type="ARBA" id="ARBA00010990"/>
    </source>
</evidence>
<evidence type="ECO:0000313" key="6">
    <source>
        <dbReference type="Proteomes" id="UP001595935"/>
    </source>
</evidence>
<evidence type="ECO:0000259" key="4">
    <source>
        <dbReference type="Pfam" id="PF22624"/>
    </source>
</evidence>
<dbReference type="Proteomes" id="UP001595935">
    <property type="component" value="Unassembled WGS sequence"/>
</dbReference>
<organism evidence="5 6">
    <name type="scientific">Flavobacterium branchiicola</name>
    <dbReference type="NCBI Taxonomy" id="1114875"/>
    <lineage>
        <taxon>Bacteria</taxon>
        <taxon>Pseudomonadati</taxon>
        <taxon>Bacteroidota</taxon>
        <taxon>Flavobacteriia</taxon>
        <taxon>Flavobacteriales</taxon>
        <taxon>Flavobacteriaceae</taxon>
        <taxon>Flavobacterium</taxon>
    </lineage>
</organism>
<dbReference type="PANTHER" id="PTHR12215">
    <property type="entry name" value="PHOSPHOPANTETHEINE TRANSFERASE"/>
    <property type="match status" value="1"/>
</dbReference>
<dbReference type="Pfam" id="PF01648">
    <property type="entry name" value="ACPS"/>
    <property type="match status" value="1"/>
</dbReference>
<accession>A0ABV9PJQ0</accession>
<dbReference type="InterPro" id="IPR008278">
    <property type="entry name" value="4-PPantetheinyl_Trfase_dom"/>
</dbReference>
<name>A0ABV9PJQ0_9FLAO</name>
<dbReference type="RefSeq" id="WP_213259846.1">
    <property type="nucleotide sequence ID" value="NZ_JAGYWA010000009.1"/>
</dbReference>
<dbReference type="InterPro" id="IPR055066">
    <property type="entry name" value="AASDHPPT_N"/>
</dbReference>
<dbReference type="EMBL" id="JBHSGV010000009">
    <property type="protein sequence ID" value="MFC4749806.1"/>
    <property type="molecule type" value="Genomic_DNA"/>
</dbReference>
<keyword evidence="2 5" id="KW-0808">Transferase</keyword>
<keyword evidence="6" id="KW-1185">Reference proteome</keyword>
<feature type="domain" description="4'-phosphopantetheinyl transferase N-terminal" evidence="4">
    <location>
        <begin position="24"/>
        <end position="96"/>
    </location>
</feature>
<protein>
    <submittedName>
        <fullName evidence="5">4'-phosphopantetheinyl transferase family protein</fullName>
    </submittedName>
</protein>
<dbReference type="InterPro" id="IPR037143">
    <property type="entry name" value="4-PPantetheinyl_Trfase_dom_sf"/>
</dbReference>
<dbReference type="Gene3D" id="3.90.470.20">
    <property type="entry name" value="4'-phosphopantetheinyl transferase domain"/>
    <property type="match status" value="2"/>
</dbReference>
<evidence type="ECO:0000313" key="5">
    <source>
        <dbReference type="EMBL" id="MFC4749806.1"/>
    </source>
</evidence>
<gene>
    <name evidence="5" type="ORF">ACFO5S_20305</name>
</gene>
<dbReference type="Pfam" id="PF22624">
    <property type="entry name" value="AASDHPPT_N"/>
    <property type="match status" value="1"/>
</dbReference>
<dbReference type="InterPro" id="IPR050559">
    <property type="entry name" value="P-Pant_transferase_sf"/>
</dbReference>